<dbReference type="InterPro" id="IPR015895">
    <property type="entry name" value="4pyrrol_synth_GluRdtase_N"/>
</dbReference>
<dbReference type="InterPro" id="IPR036291">
    <property type="entry name" value="NAD(P)-bd_dom_sf"/>
</dbReference>
<dbReference type="NCBIfam" id="NF000750">
    <property type="entry name" value="PRK00045.3-4"/>
    <property type="match status" value="1"/>
</dbReference>
<comment type="function">
    <text evidence="8">Catalyzes the NADPH-dependent reduction of glutamyl-tRNA(Glu) to glutamate 1-semialdehyde (GSA).</text>
</comment>
<keyword evidence="14" id="KW-1185">Reference proteome</keyword>
<evidence type="ECO:0000256" key="1">
    <source>
        <dbReference type="ARBA" id="ARBA00005059"/>
    </source>
</evidence>
<comment type="miscellaneous">
    <text evidence="8">During catalysis, the active site Cys acts as a nucleophile attacking the alpha-carbonyl group of tRNA-bound glutamate with the formation of a thioester intermediate between enzyme and glutamate, and the concomitant release of tRNA(Glu). The thioester intermediate is finally reduced by direct hydride transfer from NADPH, to form the product GSA.</text>
</comment>
<evidence type="ECO:0000256" key="6">
    <source>
        <dbReference type="ARBA" id="ARBA00023244"/>
    </source>
</evidence>
<keyword evidence="6 8" id="KW-0627">Porphyrin biosynthesis</keyword>
<feature type="region of interest" description="Disordered" evidence="9">
    <location>
        <begin position="503"/>
        <end position="523"/>
    </location>
</feature>
<evidence type="ECO:0000256" key="8">
    <source>
        <dbReference type="HAMAP-Rule" id="MF_00087"/>
    </source>
</evidence>
<evidence type="ECO:0000256" key="2">
    <source>
        <dbReference type="ARBA" id="ARBA00005916"/>
    </source>
</evidence>
<dbReference type="Gene3D" id="3.40.50.720">
    <property type="entry name" value="NAD(P)-binding Rossmann-like Domain"/>
    <property type="match status" value="1"/>
</dbReference>
<dbReference type="RefSeq" id="WP_376982686.1">
    <property type="nucleotide sequence ID" value="NZ_JBHLSV010000027.1"/>
</dbReference>
<comment type="caution">
    <text evidence="13">The sequence shown here is derived from an EMBL/GenBank/DDBJ whole genome shotgun (WGS) entry which is preliminary data.</text>
</comment>
<dbReference type="Proteomes" id="UP001589793">
    <property type="component" value="Unassembled WGS sequence"/>
</dbReference>
<feature type="binding site" evidence="8">
    <location>
        <position position="137"/>
    </location>
    <ligand>
        <name>substrate</name>
    </ligand>
</feature>
<evidence type="ECO:0000259" key="10">
    <source>
        <dbReference type="Pfam" id="PF00745"/>
    </source>
</evidence>
<dbReference type="SUPFAM" id="SSF51735">
    <property type="entry name" value="NAD(P)-binding Rossmann-fold domains"/>
    <property type="match status" value="1"/>
</dbReference>
<feature type="site" description="Important for activity" evidence="8">
    <location>
        <position position="116"/>
    </location>
</feature>
<comment type="catalytic activity">
    <reaction evidence="7 8">
        <text>(S)-4-amino-5-oxopentanoate + tRNA(Glu) + NADP(+) = L-glutamyl-tRNA(Glu) + NADPH + H(+)</text>
        <dbReference type="Rhea" id="RHEA:12344"/>
        <dbReference type="Rhea" id="RHEA-COMP:9663"/>
        <dbReference type="Rhea" id="RHEA-COMP:9680"/>
        <dbReference type="ChEBI" id="CHEBI:15378"/>
        <dbReference type="ChEBI" id="CHEBI:57501"/>
        <dbReference type="ChEBI" id="CHEBI:57783"/>
        <dbReference type="ChEBI" id="CHEBI:58349"/>
        <dbReference type="ChEBI" id="CHEBI:78442"/>
        <dbReference type="ChEBI" id="CHEBI:78520"/>
        <dbReference type="EC" id="1.2.1.70"/>
    </reaction>
</comment>
<comment type="similarity">
    <text evidence="2 8">Belongs to the glutamyl-tRNA reductase family.</text>
</comment>
<evidence type="ECO:0000256" key="7">
    <source>
        <dbReference type="ARBA" id="ARBA00047464"/>
    </source>
</evidence>
<dbReference type="InterPro" id="IPR036343">
    <property type="entry name" value="GluRdtase_N_sf"/>
</dbReference>
<accession>A0ABV6RF67</accession>
<feature type="domain" description="Glutamyl-tRNA reductase N-terminal" evidence="12">
    <location>
        <begin position="49"/>
        <end position="172"/>
    </location>
</feature>
<organism evidence="13 14">
    <name type="scientific">Brachybacterium hainanense</name>
    <dbReference type="NCBI Taxonomy" id="1541174"/>
    <lineage>
        <taxon>Bacteria</taxon>
        <taxon>Bacillati</taxon>
        <taxon>Actinomycetota</taxon>
        <taxon>Actinomycetes</taxon>
        <taxon>Micrococcales</taxon>
        <taxon>Dermabacteraceae</taxon>
        <taxon>Brachybacterium</taxon>
    </lineage>
</organism>
<feature type="binding site" evidence="8">
    <location>
        <begin position="66"/>
        <end position="69"/>
    </location>
    <ligand>
        <name>substrate</name>
    </ligand>
</feature>
<dbReference type="PANTHER" id="PTHR43013:SF1">
    <property type="entry name" value="GLUTAMYL-TRNA REDUCTASE"/>
    <property type="match status" value="1"/>
</dbReference>
<dbReference type="HAMAP" id="MF_00087">
    <property type="entry name" value="Glu_tRNA_reductase"/>
    <property type="match status" value="1"/>
</dbReference>
<evidence type="ECO:0000256" key="9">
    <source>
        <dbReference type="SAM" id="MobiDB-lite"/>
    </source>
</evidence>
<evidence type="ECO:0000256" key="4">
    <source>
        <dbReference type="ARBA" id="ARBA00022857"/>
    </source>
</evidence>
<dbReference type="InterPro" id="IPR015896">
    <property type="entry name" value="4pyrrol_synth_GluRdtase_dimer"/>
</dbReference>
<evidence type="ECO:0000259" key="12">
    <source>
        <dbReference type="Pfam" id="PF05201"/>
    </source>
</evidence>
<proteinExistence type="inferred from homology"/>
<keyword evidence="4 8" id="KW-0521">NADP</keyword>
<feature type="domain" description="Tetrapyrrole biosynthesis glutamyl-tRNA reductase dimerisation" evidence="10">
    <location>
        <begin position="327"/>
        <end position="422"/>
    </location>
</feature>
<dbReference type="PANTHER" id="PTHR43013">
    <property type="entry name" value="GLUTAMYL-TRNA REDUCTASE"/>
    <property type="match status" value="1"/>
</dbReference>
<feature type="active site" description="Nucleophile" evidence="8">
    <location>
        <position position="67"/>
    </location>
</feature>
<comment type="domain">
    <text evidence="8">Possesses an unusual extended V-shaped dimeric structure with each monomer consisting of three distinct domains arranged along a curved 'spinal' alpha-helix. The N-terminal catalytic domain specifically recognizes the glutamate moiety of the substrate. The second domain is the NADPH-binding domain, and the third C-terminal domain is responsible for dimerization.</text>
</comment>
<dbReference type="EC" id="1.2.1.70" evidence="3 8"/>
<evidence type="ECO:0000256" key="5">
    <source>
        <dbReference type="ARBA" id="ARBA00023002"/>
    </source>
</evidence>
<evidence type="ECO:0000259" key="11">
    <source>
        <dbReference type="Pfam" id="PF01488"/>
    </source>
</evidence>
<dbReference type="Pfam" id="PF00745">
    <property type="entry name" value="GlutR_dimer"/>
    <property type="match status" value="1"/>
</dbReference>
<keyword evidence="5 8" id="KW-0560">Oxidoreductase</keyword>
<evidence type="ECO:0000313" key="14">
    <source>
        <dbReference type="Proteomes" id="UP001589793"/>
    </source>
</evidence>
<protein>
    <recommendedName>
        <fullName evidence="3 8">Glutamyl-tRNA reductase</fullName>
        <shortName evidence="8">GluTR</shortName>
        <ecNumber evidence="3 8">1.2.1.70</ecNumber>
    </recommendedName>
</protein>
<dbReference type="SUPFAM" id="SSF69742">
    <property type="entry name" value="Glutamyl tRNA-reductase catalytic, N-terminal domain"/>
    <property type="match status" value="1"/>
</dbReference>
<dbReference type="GO" id="GO:0008883">
    <property type="term" value="F:glutamyl-tRNA reductase activity"/>
    <property type="evidence" value="ECO:0007669"/>
    <property type="project" value="UniProtKB-EC"/>
</dbReference>
<sequence>MLVAVRATHEHLDLGVLDALTRDAARIPQVIQEVLAERGAQDALAAQAEGRRPAPPALEGWVVLGTCNRLEAYLDAHRFHDGVDVVVEAVSRTSGLDRDLVSLCFETATEAPVTRHLFEVTSGLRSLVIGEAEIGGQVRGDFEAAREAGHVTTMLHDLFQLAFRYAKRVATEAPVGAAGRSGVAVALDRAAEELEGLEGRRVLVVGTGAYARLGVAELARRGVVDVSVHSGSGRAVAFARRHGVDVVPPGTLAAALRDADLVLACSGRGTSLFPEQLLEAGPTLILDLALHSDLHPLLRHLQDVRVMGLADLASQLEDTAEPALLTAQEIIAEGTAEFRSRQQVRRVDPAMAAMRRSVGESADAEIARLRRETSEDVADQVERSIRRILAKVMHSPAARARRLAEDGHADEYVDAFHTIFGIDISAQREGTDESAGEAAAQLEEGAAAGWMRLDRTVPPRLRPGAAGGLHALIGAPALGAQELAGQGIRGHALAGRGSGCPIDHGAATASSRPRTDHPLGAPS</sequence>
<feature type="binding site" evidence="8">
    <location>
        <begin position="131"/>
        <end position="133"/>
    </location>
    <ligand>
        <name>substrate</name>
    </ligand>
</feature>
<feature type="binding site" evidence="8">
    <location>
        <begin position="206"/>
        <end position="211"/>
    </location>
    <ligand>
        <name>NADP(+)</name>
        <dbReference type="ChEBI" id="CHEBI:58349"/>
    </ligand>
</feature>
<dbReference type="Pfam" id="PF01488">
    <property type="entry name" value="Shikimate_DH"/>
    <property type="match status" value="1"/>
</dbReference>
<comment type="pathway">
    <text evidence="1 8">Porphyrin-containing compound metabolism; protoporphyrin-IX biosynthesis; 5-aminolevulinate from L-glutamyl-tRNA(Glu): step 1/2.</text>
</comment>
<comment type="subunit">
    <text evidence="8">Homodimer.</text>
</comment>
<dbReference type="InterPro" id="IPR000343">
    <property type="entry name" value="4pyrrol_synth_GluRdtase"/>
</dbReference>
<name>A0ABV6RF67_9MICO</name>
<reference evidence="13 14" key="1">
    <citation type="submission" date="2024-09" db="EMBL/GenBank/DDBJ databases">
        <authorList>
            <person name="Sun Q."/>
            <person name="Mori K."/>
        </authorList>
    </citation>
    <scope>NUCLEOTIDE SEQUENCE [LARGE SCALE GENOMIC DNA]</scope>
    <source>
        <strain evidence="13 14">CICC 10874</strain>
    </source>
</reference>
<evidence type="ECO:0000256" key="3">
    <source>
        <dbReference type="ARBA" id="ARBA00012970"/>
    </source>
</evidence>
<dbReference type="InterPro" id="IPR006151">
    <property type="entry name" value="Shikm_DH/Glu-tRNA_Rdtase"/>
</dbReference>
<evidence type="ECO:0000313" key="13">
    <source>
        <dbReference type="EMBL" id="MFC0675656.1"/>
    </source>
</evidence>
<feature type="domain" description="Quinate/shikimate 5-dehydrogenase/glutamyl-tRNA reductase" evidence="11">
    <location>
        <begin position="190"/>
        <end position="313"/>
    </location>
</feature>
<gene>
    <name evidence="8" type="primary">hemA</name>
    <name evidence="13" type="ORF">ACFFF6_17035</name>
</gene>
<dbReference type="EMBL" id="JBHLSV010000027">
    <property type="protein sequence ID" value="MFC0675656.1"/>
    <property type="molecule type" value="Genomic_DNA"/>
</dbReference>
<feature type="binding site" evidence="8">
    <location>
        <position position="126"/>
    </location>
    <ligand>
        <name>substrate</name>
    </ligand>
</feature>
<dbReference type="Pfam" id="PF05201">
    <property type="entry name" value="GlutR_N"/>
    <property type="match status" value="1"/>
</dbReference>
<dbReference type="SUPFAM" id="SSF69075">
    <property type="entry name" value="Glutamyl tRNA-reductase dimerization domain"/>
    <property type="match status" value="1"/>
</dbReference>
<dbReference type="Gene3D" id="3.30.460.30">
    <property type="entry name" value="Glutamyl-tRNA reductase, N-terminal domain"/>
    <property type="match status" value="1"/>
</dbReference>
<dbReference type="InterPro" id="IPR036453">
    <property type="entry name" value="GluRdtase_dimer_dom_sf"/>
</dbReference>